<feature type="domain" description="Peptidase M16 N-terminal" evidence="1">
    <location>
        <begin position="34"/>
        <end position="145"/>
    </location>
</feature>
<accession>A0A2W5F7T3</accession>
<evidence type="ECO:0000313" key="4">
    <source>
        <dbReference type="Proteomes" id="UP000249645"/>
    </source>
</evidence>
<comment type="caution">
    <text evidence="3">The sequence shown here is derived from an EMBL/GenBank/DDBJ whole genome shotgun (WGS) entry which is preliminary data.</text>
</comment>
<dbReference type="Proteomes" id="UP000249645">
    <property type="component" value="Unassembled WGS sequence"/>
</dbReference>
<dbReference type="InterPro" id="IPR011765">
    <property type="entry name" value="Pept_M16_N"/>
</dbReference>
<dbReference type="InterPro" id="IPR050361">
    <property type="entry name" value="MPP/UQCRC_Complex"/>
</dbReference>
<organism evidence="3 4">
    <name type="scientific">Pseudopedobacter saltans</name>
    <dbReference type="NCBI Taxonomy" id="151895"/>
    <lineage>
        <taxon>Bacteria</taxon>
        <taxon>Pseudomonadati</taxon>
        <taxon>Bacteroidota</taxon>
        <taxon>Sphingobacteriia</taxon>
        <taxon>Sphingobacteriales</taxon>
        <taxon>Sphingobacteriaceae</taxon>
        <taxon>Pseudopedobacter</taxon>
    </lineage>
</organism>
<dbReference type="GO" id="GO:0046872">
    <property type="term" value="F:metal ion binding"/>
    <property type="evidence" value="ECO:0007669"/>
    <property type="project" value="InterPro"/>
</dbReference>
<dbReference type="Pfam" id="PF05193">
    <property type="entry name" value="Peptidase_M16_C"/>
    <property type="match status" value="1"/>
</dbReference>
<dbReference type="Pfam" id="PF00675">
    <property type="entry name" value="Peptidase_M16"/>
    <property type="match status" value="1"/>
</dbReference>
<gene>
    <name evidence="3" type="ORF">DI598_07190</name>
</gene>
<feature type="domain" description="Peptidase M16 C-terminal" evidence="2">
    <location>
        <begin position="183"/>
        <end position="362"/>
    </location>
</feature>
<name>A0A2W5F7T3_9SPHI</name>
<reference evidence="3 4" key="1">
    <citation type="submission" date="2017-11" db="EMBL/GenBank/DDBJ databases">
        <title>Infants hospitalized years apart are colonized by the same room-sourced microbial strains.</title>
        <authorList>
            <person name="Brooks B."/>
            <person name="Olm M.R."/>
            <person name="Firek B.A."/>
            <person name="Baker R."/>
            <person name="Thomas B.C."/>
            <person name="Morowitz M.J."/>
            <person name="Banfield J.F."/>
        </authorList>
    </citation>
    <scope>NUCLEOTIDE SEQUENCE [LARGE SCALE GENOMIC DNA]</scope>
    <source>
        <strain evidence="3">S2_009_000_R2_76</strain>
    </source>
</reference>
<evidence type="ECO:0000259" key="2">
    <source>
        <dbReference type="Pfam" id="PF05193"/>
    </source>
</evidence>
<dbReference type="PANTHER" id="PTHR11851:SF224">
    <property type="entry name" value="PROCESSING PROTEASE"/>
    <property type="match status" value="1"/>
</dbReference>
<evidence type="ECO:0000313" key="3">
    <source>
        <dbReference type="EMBL" id="PZP49710.1"/>
    </source>
</evidence>
<proteinExistence type="predicted"/>
<dbReference type="PANTHER" id="PTHR11851">
    <property type="entry name" value="METALLOPROTEASE"/>
    <property type="match status" value="1"/>
</dbReference>
<dbReference type="Gene3D" id="3.30.830.10">
    <property type="entry name" value="Metalloenzyme, LuxS/M16 peptidase-like"/>
    <property type="match status" value="2"/>
</dbReference>
<dbReference type="InterPro" id="IPR011249">
    <property type="entry name" value="Metalloenz_LuxS/M16"/>
</dbReference>
<evidence type="ECO:0000259" key="1">
    <source>
        <dbReference type="Pfam" id="PF00675"/>
    </source>
</evidence>
<sequence>MPNRTIAPNYFDPIEFDLKLKPYQYFTLDNKAPVYSVHTETGDVAMVEFVFYAGNWFEKQNMLAATTNFLIKNGTKNKSAFDINEFFEFEGAYLSRACYNETATITLHCLSKHLPILLPIVAELLTESNFPTNEISIYKQNRKQQLSVNLLKCDFVADRLIDEYLYGSEHPYGKYSREEDIDNIQQEDLQQYFNQYYTHGDCMLFAAGNLPSNIQELLNKSFGQLPFQIKEKNHLEGITYTRFLAEEKTQSILNDPNGVQGAVRIARPFPDKHHPDFQKVQVLNTIFGGYFGSRLMSNIREEKGYTYGISSYIQNHMHDSAWMISTEAKREACPMVIEEIWKEASILQEELIDDEELELVKNYMIGSILSSLDGAFSIIGRWKGYIMNGFTGNKFYENIEVIKSIQADELQAMAQKYLRKEDFYQLTVI</sequence>
<dbReference type="EMBL" id="QFOI01000098">
    <property type="protein sequence ID" value="PZP49710.1"/>
    <property type="molecule type" value="Genomic_DNA"/>
</dbReference>
<dbReference type="AlphaFoldDB" id="A0A2W5F7T3"/>
<protein>
    <submittedName>
        <fullName evidence="3">Insulinase family protein</fullName>
    </submittedName>
</protein>
<dbReference type="SUPFAM" id="SSF63411">
    <property type="entry name" value="LuxS/MPP-like metallohydrolase"/>
    <property type="match status" value="2"/>
</dbReference>
<dbReference type="InterPro" id="IPR007863">
    <property type="entry name" value="Peptidase_M16_C"/>
</dbReference>